<comment type="similarity">
    <text evidence="1">Belongs to the TCP11 family.</text>
</comment>
<organism evidence="3 4">
    <name type="scientific">Dispira parvispora</name>
    <dbReference type="NCBI Taxonomy" id="1520584"/>
    <lineage>
        <taxon>Eukaryota</taxon>
        <taxon>Fungi</taxon>
        <taxon>Fungi incertae sedis</taxon>
        <taxon>Zoopagomycota</taxon>
        <taxon>Kickxellomycotina</taxon>
        <taxon>Dimargaritomycetes</taxon>
        <taxon>Dimargaritales</taxon>
        <taxon>Dimargaritaceae</taxon>
        <taxon>Dispira</taxon>
    </lineage>
</organism>
<feature type="compositionally biased region" description="Basic residues" evidence="2">
    <location>
        <begin position="646"/>
        <end position="664"/>
    </location>
</feature>
<gene>
    <name evidence="3" type="primary">SOK1</name>
    <name evidence="3" type="ORF">IWQ62_005168</name>
</gene>
<proteinExistence type="inferred from homology"/>
<evidence type="ECO:0000313" key="4">
    <source>
        <dbReference type="Proteomes" id="UP001150925"/>
    </source>
</evidence>
<feature type="compositionally biased region" description="Polar residues" evidence="2">
    <location>
        <begin position="699"/>
        <end position="713"/>
    </location>
</feature>
<feature type="compositionally biased region" description="Basic residues" evidence="2">
    <location>
        <begin position="76"/>
        <end position="86"/>
    </location>
</feature>
<comment type="caution">
    <text evidence="3">The sequence shown here is derived from an EMBL/GenBank/DDBJ whole genome shotgun (WGS) entry which is preliminary data.</text>
</comment>
<dbReference type="PANTHER" id="PTHR12832:SF11">
    <property type="entry name" value="LD23868P"/>
    <property type="match status" value="1"/>
</dbReference>
<dbReference type="PANTHER" id="PTHR12832">
    <property type="entry name" value="TESTIS-SPECIFIC PROTEIN PBS13 T-COMPLEX 11"/>
    <property type="match status" value="1"/>
</dbReference>
<feature type="compositionally biased region" description="Low complexity" evidence="2">
    <location>
        <begin position="31"/>
        <end position="66"/>
    </location>
</feature>
<dbReference type="GO" id="GO:0010737">
    <property type="term" value="P:protein kinase A signaling"/>
    <property type="evidence" value="ECO:0007669"/>
    <property type="project" value="TreeGrafter"/>
</dbReference>
<evidence type="ECO:0000256" key="1">
    <source>
        <dbReference type="ARBA" id="ARBA00010954"/>
    </source>
</evidence>
<evidence type="ECO:0000256" key="2">
    <source>
        <dbReference type="SAM" id="MobiDB-lite"/>
    </source>
</evidence>
<feature type="compositionally biased region" description="Polar residues" evidence="2">
    <location>
        <begin position="8"/>
        <end position="19"/>
    </location>
</feature>
<feature type="region of interest" description="Disordered" evidence="2">
    <location>
        <begin position="1"/>
        <end position="160"/>
    </location>
</feature>
<evidence type="ECO:0000313" key="3">
    <source>
        <dbReference type="EMBL" id="KAJ1957085.1"/>
    </source>
</evidence>
<dbReference type="EMBL" id="JANBPY010002008">
    <property type="protein sequence ID" value="KAJ1957085.1"/>
    <property type="molecule type" value="Genomic_DNA"/>
</dbReference>
<reference evidence="3" key="1">
    <citation type="submission" date="2022-07" db="EMBL/GenBank/DDBJ databases">
        <title>Phylogenomic reconstructions and comparative analyses of Kickxellomycotina fungi.</title>
        <authorList>
            <person name="Reynolds N.K."/>
            <person name="Stajich J.E."/>
            <person name="Barry K."/>
            <person name="Grigoriev I.V."/>
            <person name="Crous P."/>
            <person name="Smith M.E."/>
        </authorList>
    </citation>
    <scope>NUCLEOTIDE SEQUENCE</scope>
    <source>
        <strain evidence="3">RSA 1196</strain>
    </source>
</reference>
<dbReference type="Proteomes" id="UP001150925">
    <property type="component" value="Unassembled WGS sequence"/>
</dbReference>
<feature type="region of interest" description="Disordered" evidence="2">
    <location>
        <begin position="601"/>
        <end position="787"/>
    </location>
</feature>
<dbReference type="AlphaFoldDB" id="A0A9W8E1A8"/>
<keyword evidence="4" id="KW-1185">Reference proteome</keyword>
<dbReference type="OrthoDB" id="276323at2759"/>
<protein>
    <submittedName>
        <fullName evidence="3">cAMP-mediated signaling protein sok1</fullName>
    </submittedName>
</protein>
<accession>A0A9W8E1A8</accession>
<feature type="compositionally biased region" description="Low complexity" evidence="2">
    <location>
        <begin position="99"/>
        <end position="109"/>
    </location>
</feature>
<sequence>MSRAIHNNEGQSTLSNSVTDLGKFPSTYHRSSGSVASSSSTSSPSGSQSHSGVVSSPNPGSPNEVNLTATVTAGDHHHHHHRHHRGSSIGHTKNETRRSTATTSCSTTSMEKTSHVPGLSDNVKSADPSSSSSMSGVLAAPNCDSTGPRSSPPPQGLISSAVDPMFQTANTCVTYSSSSLPTSPLPLALSLPPCLTSSDGGIVPSGPSSPLSSTTISHSTSLIDLSKAGQRGGIRPGAHVAPQCHTRPCPTIRSRAVPSINTTAYVGYSKGGQRLLWKWFRGNASTHDRKLAPNTVSLHRAGRISQHRVDKRSRSLRVRQFPGYRSLVLLLSERSGSHKRPSRNPCLDRSSSVCYLLLPRRSFSCMYQMRRSTLAKLVSRSGQARQEISQTALSRKTIHTESEVVSESYASTAFPSRRVLVNDLQKCGDDSGQAAVEPLVPAATTTPLRGITPDRPLSLARSTLQGGNHSGDISSYGIHFPGPTISFPYGACESKLLAFSLSHTSASLSSATLPSRFSSRLSCTVGPYHTDRSLAPPSDSKQPMSIVRKRTHSALVVTDDDVFGVLPKVARVCHMRLRSQPELADNPDLCHRSRLAHSVGASRNQLLRKKRSIVSPRGKADREPSLAPLDGPSRTLHPDVAMSTHCRSRSHPSHTRQKTHHRTKTVTTVAHQAVMPSPADATPAATQRVSSKSTLSSSGQTPLQPSFPQSNKANGPEVSEAQPLLHKTVDKCPAIQKRQSKKTSTPSTLRRSGATDALFSRPSRSMATATGGGRSHMRHPLSSSSLLPPINRFTLRELGLSQMVNNIQLRHDIVLESNLEFRPNNFGDMGRQKEQEAVNYWSSVDQEMRQLKSLLTRKATGNTESSPSGGPTRHAALSLSVSRIALMIGEIREVMTEMLAAHDQDLRRELASNLDVKLIHQQLQHGVFDVAGMVQYVTSVLKRHCAPVRDPLIDSILRAVNRGEYARALKRCFELLEVMRLDLANHQIRTMRPQLVSSAAQFEWTYVNSMLQGGTLGTTKAKAWWHRLNNARSDS</sequence>
<feature type="non-terminal residue" evidence="3">
    <location>
        <position position="1035"/>
    </location>
</feature>
<dbReference type="Pfam" id="PF05794">
    <property type="entry name" value="Tcp11"/>
    <property type="match status" value="1"/>
</dbReference>
<name>A0A9W8E1A8_9FUNG</name>
<dbReference type="InterPro" id="IPR008862">
    <property type="entry name" value="Tcp11"/>
</dbReference>